<organism evidence="2 3">
    <name type="scientific">Consotaella salsifontis</name>
    <dbReference type="NCBI Taxonomy" id="1365950"/>
    <lineage>
        <taxon>Bacteria</taxon>
        <taxon>Pseudomonadati</taxon>
        <taxon>Pseudomonadota</taxon>
        <taxon>Alphaproteobacteria</taxon>
        <taxon>Hyphomicrobiales</taxon>
        <taxon>Aurantimonadaceae</taxon>
        <taxon>Consotaella</taxon>
    </lineage>
</organism>
<dbReference type="Pfam" id="PF03352">
    <property type="entry name" value="Adenine_glyco"/>
    <property type="match status" value="1"/>
</dbReference>
<dbReference type="GO" id="GO:0006284">
    <property type="term" value="P:base-excision repair"/>
    <property type="evidence" value="ECO:0007669"/>
    <property type="project" value="InterPro"/>
</dbReference>
<feature type="binding site" evidence="1">
    <location>
        <position position="19"/>
    </location>
    <ligand>
        <name>Zn(2+)</name>
        <dbReference type="ChEBI" id="CHEBI:29105"/>
    </ligand>
</feature>
<dbReference type="PANTHER" id="PTHR30037:SF4">
    <property type="entry name" value="DNA-3-METHYLADENINE GLYCOSYLASE I"/>
    <property type="match status" value="1"/>
</dbReference>
<dbReference type="Gene3D" id="1.10.340.30">
    <property type="entry name" value="Hypothetical protein, domain 2"/>
    <property type="match status" value="1"/>
</dbReference>
<dbReference type="InterPro" id="IPR052891">
    <property type="entry name" value="DNA-3mA_glycosylase"/>
</dbReference>
<feature type="binding site" evidence="1">
    <location>
        <position position="32"/>
    </location>
    <ligand>
        <name>Zn(2+)</name>
        <dbReference type="ChEBI" id="CHEBI:29105"/>
    </ligand>
</feature>
<dbReference type="OrthoDB" id="9807664at2"/>
<dbReference type="AlphaFoldDB" id="A0A1T4PZJ6"/>
<dbReference type="STRING" id="1365950.SAMN05428963_104267"/>
<proteinExistence type="predicted"/>
<dbReference type="Proteomes" id="UP000190135">
    <property type="component" value="Unassembled WGS sequence"/>
</dbReference>
<keyword evidence="1" id="KW-0862">Zinc</keyword>
<dbReference type="InterPro" id="IPR011257">
    <property type="entry name" value="DNA_glycosylase"/>
</dbReference>
<keyword evidence="1" id="KW-0479">Metal-binding</keyword>
<feature type="binding site" evidence="1">
    <location>
        <position position="196"/>
    </location>
    <ligand>
        <name>Zn(2+)</name>
        <dbReference type="ChEBI" id="CHEBI:29105"/>
    </ligand>
</feature>
<dbReference type="EMBL" id="FUXL01000004">
    <property type="protein sequence ID" value="SJZ96925.1"/>
    <property type="molecule type" value="Genomic_DNA"/>
</dbReference>
<dbReference type="RefSeq" id="WP_078707788.1">
    <property type="nucleotide sequence ID" value="NZ_FUXL01000004.1"/>
</dbReference>
<dbReference type="GO" id="GO:0046872">
    <property type="term" value="F:metal ion binding"/>
    <property type="evidence" value="ECO:0007669"/>
    <property type="project" value="UniProtKB-KW"/>
</dbReference>
<gene>
    <name evidence="2" type="ORF">SAMN05428963_104267</name>
</gene>
<evidence type="ECO:0000256" key="1">
    <source>
        <dbReference type="PIRSR" id="PIRSR605019-1"/>
    </source>
</evidence>
<accession>A0A1T4PZJ6</accession>
<evidence type="ECO:0000313" key="2">
    <source>
        <dbReference type="EMBL" id="SJZ96925.1"/>
    </source>
</evidence>
<sequence length="222" mass="25245">MSTILDDGLRPGPDGEARCFWAGDDTEYLRYHDEEWGRPSAEDDRLFEKLCLEGFQAGLSWITILRKREAFRELFHGFAIDRVATMGEDDIERIVKDARIVRHRGKIASAINNAKRAQEVRAEFGSLAAFLWSFEPTAEERPERMSLEWARANTTSPSSVRLSKALRKRGFTFVGPTTIYAFMQAMGFVNDHFEGCRCRQACEAERAGFVRPAATADVRERG</sequence>
<dbReference type="SUPFAM" id="SSF48150">
    <property type="entry name" value="DNA-glycosylase"/>
    <property type="match status" value="1"/>
</dbReference>
<name>A0A1T4PZJ6_9HYPH</name>
<feature type="binding site" evidence="1">
    <location>
        <position position="192"/>
    </location>
    <ligand>
        <name>Zn(2+)</name>
        <dbReference type="ChEBI" id="CHEBI:29105"/>
    </ligand>
</feature>
<evidence type="ECO:0000313" key="3">
    <source>
        <dbReference type="Proteomes" id="UP000190135"/>
    </source>
</evidence>
<dbReference type="PANTHER" id="PTHR30037">
    <property type="entry name" value="DNA-3-METHYLADENINE GLYCOSYLASE 1"/>
    <property type="match status" value="1"/>
</dbReference>
<protein>
    <submittedName>
        <fullName evidence="2">DNA-3-methyladenine glycosylase I</fullName>
    </submittedName>
</protein>
<dbReference type="GO" id="GO:0008725">
    <property type="term" value="F:DNA-3-methyladenine glycosylase activity"/>
    <property type="evidence" value="ECO:0007669"/>
    <property type="project" value="InterPro"/>
</dbReference>
<dbReference type="InterPro" id="IPR005019">
    <property type="entry name" value="Adenine_glyco"/>
</dbReference>
<keyword evidence="3" id="KW-1185">Reference proteome</keyword>
<reference evidence="2 3" key="1">
    <citation type="submission" date="2017-02" db="EMBL/GenBank/DDBJ databases">
        <authorList>
            <person name="Peterson S.W."/>
        </authorList>
    </citation>
    <scope>NUCLEOTIDE SEQUENCE [LARGE SCALE GENOMIC DNA]</scope>
    <source>
        <strain evidence="2 3">USBA 369</strain>
    </source>
</reference>